<dbReference type="PANTHER" id="PTHR13847:SF260">
    <property type="entry name" value="FAD DEPENDENT OXIDOREDUCTASE DOMAIN-CONTAINING PROTEIN"/>
    <property type="match status" value="1"/>
</dbReference>
<proteinExistence type="predicted"/>
<keyword evidence="1" id="KW-0732">Signal</keyword>
<dbReference type="Pfam" id="PF01266">
    <property type="entry name" value="DAO"/>
    <property type="match status" value="1"/>
</dbReference>
<evidence type="ECO:0000313" key="4">
    <source>
        <dbReference type="Proteomes" id="UP000297245"/>
    </source>
</evidence>
<dbReference type="PANTHER" id="PTHR13847">
    <property type="entry name" value="SARCOSINE DEHYDROGENASE-RELATED"/>
    <property type="match status" value="1"/>
</dbReference>
<sequence length="523" mass="57387">MRSRFLWTICSFGLLVEVYSSPLKGLVFVDSAQSPFLSTHQPTSEHPPASLPVSNPTKSFWINTPNANPLANEGSQGALTKEADVCVIGSGMAGISAVYHMANAVVGHSERKLEAVVLEAREFCSGATGRNGGHLTPYSFFNFRDYQSQFGTEQAVKSLELEMRTAREMDKILEDEGLEDKVDIVHGGHVGLISSEKAMRTARSNYEGAKEAGLNVSDVEWLSAEEVKEDYGAPYPAVKFTAHNFWPLKFVTQLYHLAKSKSKTSNFSVNLHTKTPVTAVKPIPVSSSSHQTDSLPRRWSLTTPRGPIQCSYVLHTTNAYASHLLSHLTGPAGIVPVRGQIIAVRAAKPFSELWHTSWGGVNGNYWFARPFNGTDGDTKEEPLVILGGGRYVMDGKGKERYVTDDSVVVEEVGEALREFLPSVFEGMFEEGKEPEMEWTGIMGYTSMGDPFVGPVFDKSQDNEDLYAGQFIAAGFSGHGMPRAFSSAEAVAGIILSEITGEEWIQPSWLPDRYLTWNRGADGW</sequence>
<keyword evidence="4" id="KW-1185">Reference proteome</keyword>
<evidence type="ECO:0000313" key="3">
    <source>
        <dbReference type="EMBL" id="THU98084.1"/>
    </source>
</evidence>
<reference evidence="3 4" key="1">
    <citation type="journal article" date="2019" name="Nat. Ecol. Evol.">
        <title>Megaphylogeny resolves global patterns of mushroom evolution.</title>
        <authorList>
            <person name="Varga T."/>
            <person name="Krizsan K."/>
            <person name="Foldi C."/>
            <person name="Dima B."/>
            <person name="Sanchez-Garcia M."/>
            <person name="Sanchez-Ramirez S."/>
            <person name="Szollosi G.J."/>
            <person name="Szarkandi J.G."/>
            <person name="Papp V."/>
            <person name="Albert L."/>
            <person name="Andreopoulos W."/>
            <person name="Angelini C."/>
            <person name="Antonin V."/>
            <person name="Barry K.W."/>
            <person name="Bougher N.L."/>
            <person name="Buchanan P."/>
            <person name="Buyck B."/>
            <person name="Bense V."/>
            <person name="Catcheside P."/>
            <person name="Chovatia M."/>
            <person name="Cooper J."/>
            <person name="Damon W."/>
            <person name="Desjardin D."/>
            <person name="Finy P."/>
            <person name="Geml J."/>
            <person name="Haridas S."/>
            <person name="Hughes K."/>
            <person name="Justo A."/>
            <person name="Karasinski D."/>
            <person name="Kautmanova I."/>
            <person name="Kiss B."/>
            <person name="Kocsube S."/>
            <person name="Kotiranta H."/>
            <person name="LaButti K.M."/>
            <person name="Lechner B.E."/>
            <person name="Liimatainen K."/>
            <person name="Lipzen A."/>
            <person name="Lukacs Z."/>
            <person name="Mihaltcheva S."/>
            <person name="Morgado L.N."/>
            <person name="Niskanen T."/>
            <person name="Noordeloos M.E."/>
            <person name="Ohm R.A."/>
            <person name="Ortiz-Santana B."/>
            <person name="Ovrebo C."/>
            <person name="Racz N."/>
            <person name="Riley R."/>
            <person name="Savchenko A."/>
            <person name="Shiryaev A."/>
            <person name="Soop K."/>
            <person name="Spirin V."/>
            <person name="Szebenyi C."/>
            <person name="Tomsovsky M."/>
            <person name="Tulloss R.E."/>
            <person name="Uehling J."/>
            <person name="Grigoriev I.V."/>
            <person name="Vagvolgyi C."/>
            <person name="Papp T."/>
            <person name="Martin F.M."/>
            <person name="Miettinen O."/>
            <person name="Hibbett D.S."/>
            <person name="Nagy L.G."/>
        </authorList>
    </citation>
    <scope>NUCLEOTIDE SEQUENCE [LARGE SCALE GENOMIC DNA]</scope>
    <source>
        <strain evidence="3 4">CBS 962.96</strain>
    </source>
</reference>
<feature type="signal peptide" evidence="1">
    <location>
        <begin position="1"/>
        <end position="20"/>
    </location>
</feature>
<protein>
    <submittedName>
        <fullName evidence="3">DAO-domain-containing protein</fullName>
    </submittedName>
</protein>
<dbReference type="InterPro" id="IPR036188">
    <property type="entry name" value="FAD/NAD-bd_sf"/>
</dbReference>
<feature type="chain" id="PRO_5020602308" evidence="1">
    <location>
        <begin position="21"/>
        <end position="523"/>
    </location>
</feature>
<evidence type="ECO:0000256" key="1">
    <source>
        <dbReference type="SAM" id="SignalP"/>
    </source>
</evidence>
<dbReference type="Gene3D" id="3.30.9.10">
    <property type="entry name" value="D-Amino Acid Oxidase, subunit A, domain 2"/>
    <property type="match status" value="1"/>
</dbReference>
<feature type="domain" description="FAD dependent oxidoreductase" evidence="2">
    <location>
        <begin position="84"/>
        <end position="491"/>
    </location>
</feature>
<dbReference type="OrthoDB" id="429143at2759"/>
<accession>A0A4S8M711</accession>
<dbReference type="Gene3D" id="3.50.50.60">
    <property type="entry name" value="FAD/NAD(P)-binding domain"/>
    <property type="match status" value="1"/>
</dbReference>
<dbReference type="SUPFAM" id="SSF51971">
    <property type="entry name" value="Nucleotide-binding domain"/>
    <property type="match status" value="1"/>
</dbReference>
<name>A0A4S8M711_DENBC</name>
<evidence type="ECO:0000259" key="2">
    <source>
        <dbReference type="Pfam" id="PF01266"/>
    </source>
</evidence>
<organism evidence="3 4">
    <name type="scientific">Dendrothele bispora (strain CBS 962.96)</name>
    <dbReference type="NCBI Taxonomy" id="1314807"/>
    <lineage>
        <taxon>Eukaryota</taxon>
        <taxon>Fungi</taxon>
        <taxon>Dikarya</taxon>
        <taxon>Basidiomycota</taxon>
        <taxon>Agaricomycotina</taxon>
        <taxon>Agaricomycetes</taxon>
        <taxon>Agaricomycetidae</taxon>
        <taxon>Agaricales</taxon>
        <taxon>Agaricales incertae sedis</taxon>
        <taxon>Dendrothele</taxon>
    </lineage>
</organism>
<gene>
    <name evidence="3" type="ORF">K435DRAFT_828500</name>
</gene>
<dbReference type="AlphaFoldDB" id="A0A4S8M711"/>
<dbReference type="EMBL" id="ML179143">
    <property type="protein sequence ID" value="THU98084.1"/>
    <property type="molecule type" value="Genomic_DNA"/>
</dbReference>
<dbReference type="InterPro" id="IPR006076">
    <property type="entry name" value="FAD-dep_OxRdtase"/>
</dbReference>
<dbReference type="Proteomes" id="UP000297245">
    <property type="component" value="Unassembled WGS sequence"/>
</dbReference>
<dbReference type="GO" id="GO:0005737">
    <property type="term" value="C:cytoplasm"/>
    <property type="evidence" value="ECO:0007669"/>
    <property type="project" value="TreeGrafter"/>
</dbReference>